<dbReference type="AlphaFoldDB" id="A0AAD3Y6P1"/>
<sequence>MKVVRPMNLDAKVQDEPVMIMDEVPHKKSLYFEFQKIMSRAANFAKEFTNDYVEKEKLLKAEEHLLKIGERV</sequence>
<accession>A0AAD3Y6P1</accession>
<dbReference type="EMBL" id="BSYO01000040">
    <property type="protein sequence ID" value="GMH31303.1"/>
    <property type="molecule type" value="Genomic_DNA"/>
</dbReference>
<protein>
    <submittedName>
        <fullName evidence="1">Uncharacterized protein</fullName>
    </submittedName>
</protein>
<name>A0AAD3Y6P1_NEPGR</name>
<evidence type="ECO:0000313" key="2">
    <source>
        <dbReference type="Proteomes" id="UP001279734"/>
    </source>
</evidence>
<reference evidence="1" key="1">
    <citation type="submission" date="2023-05" db="EMBL/GenBank/DDBJ databases">
        <title>Nepenthes gracilis genome sequencing.</title>
        <authorList>
            <person name="Fukushima K."/>
        </authorList>
    </citation>
    <scope>NUCLEOTIDE SEQUENCE</scope>
    <source>
        <strain evidence="1">SING2019-196</strain>
    </source>
</reference>
<dbReference type="Proteomes" id="UP001279734">
    <property type="component" value="Unassembled WGS sequence"/>
</dbReference>
<keyword evidence="2" id="KW-1185">Reference proteome</keyword>
<proteinExistence type="predicted"/>
<evidence type="ECO:0000313" key="1">
    <source>
        <dbReference type="EMBL" id="GMH31303.1"/>
    </source>
</evidence>
<gene>
    <name evidence="1" type="ORF">Nepgr_033146</name>
</gene>
<organism evidence="1 2">
    <name type="scientific">Nepenthes gracilis</name>
    <name type="common">Slender pitcher plant</name>
    <dbReference type="NCBI Taxonomy" id="150966"/>
    <lineage>
        <taxon>Eukaryota</taxon>
        <taxon>Viridiplantae</taxon>
        <taxon>Streptophyta</taxon>
        <taxon>Embryophyta</taxon>
        <taxon>Tracheophyta</taxon>
        <taxon>Spermatophyta</taxon>
        <taxon>Magnoliopsida</taxon>
        <taxon>eudicotyledons</taxon>
        <taxon>Gunneridae</taxon>
        <taxon>Pentapetalae</taxon>
        <taxon>Caryophyllales</taxon>
        <taxon>Nepenthaceae</taxon>
        <taxon>Nepenthes</taxon>
    </lineage>
</organism>
<comment type="caution">
    <text evidence="1">The sequence shown here is derived from an EMBL/GenBank/DDBJ whole genome shotgun (WGS) entry which is preliminary data.</text>
</comment>